<evidence type="ECO:0000256" key="5">
    <source>
        <dbReference type="SAM" id="Phobius"/>
    </source>
</evidence>
<dbReference type="GO" id="GO:0016872">
    <property type="term" value="F:intramolecular lyase activity"/>
    <property type="evidence" value="ECO:0007669"/>
    <property type="project" value="InterPro"/>
</dbReference>
<feature type="transmembrane region" description="Helical" evidence="5">
    <location>
        <begin position="508"/>
        <end position="527"/>
    </location>
</feature>
<dbReference type="Gene3D" id="3.50.70.10">
    <property type="match status" value="1"/>
</dbReference>
<feature type="transmembrane region" description="Helical" evidence="5">
    <location>
        <begin position="382"/>
        <end position="404"/>
    </location>
</feature>
<comment type="subcellular location">
    <subcellularLocation>
        <location evidence="1">Membrane</location>
        <topology evidence="1">Multi-pass membrane protein</topology>
    </subcellularLocation>
</comment>
<dbReference type="EMBL" id="OU503044">
    <property type="protein sequence ID" value="CAI9767578.1"/>
    <property type="molecule type" value="Genomic_DNA"/>
</dbReference>
<dbReference type="AlphaFoldDB" id="A0AAD2DWQ0"/>
<keyword evidence="5" id="KW-1133">Transmembrane helix</keyword>
<feature type="transmembrane region" description="Helical" evidence="5">
    <location>
        <begin position="455"/>
        <end position="476"/>
    </location>
</feature>
<evidence type="ECO:0000259" key="7">
    <source>
        <dbReference type="Pfam" id="PF03151"/>
    </source>
</evidence>
<dbReference type="InterPro" id="IPR016089">
    <property type="entry name" value="Chalcone_isomerase_bundle_sf"/>
</dbReference>
<dbReference type="InterPro" id="IPR044191">
    <property type="entry name" value="CHI3-like"/>
</dbReference>
<evidence type="ECO:0000313" key="8">
    <source>
        <dbReference type="EMBL" id="CAI9767578.1"/>
    </source>
</evidence>
<evidence type="ECO:0000259" key="6">
    <source>
        <dbReference type="Pfam" id="PF02431"/>
    </source>
</evidence>
<evidence type="ECO:0000256" key="3">
    <source>
        <dbReference type="RuleBase" id="RU361158"/>
    </source>
</evidence>
<dbReference type="Proteomes" id="UP000834106">
    <property type="component" value="Chromosome 9"/>
</dbReference>
<dbReference type="PANTHER" id="PTHR47588:SF1">
    <property type="entry name" value="CHALCONE--FLAVANONE ISOMERASE 3-RELATED"/>
    <property type="match status" value="1"/>
</dbReference>
<organism evidence="8 9">
    <name type="scientific">Fraxinus pennsylvanica</name>
    <dbReference type="NCBI Taxonomy" id="56036"/>
    <lineage>
        <taxon>Eukaryota</taxon>
        <taxon>Viridiplantae</taxon>
        <taxon>Streptophyta</taxon>
        <taxon>Embryophyta</taxon>
        <taxon>Tracheophyta</taxon>
        <taxon>Spermatophyta</taxon>
        <taxon>Magnoliopsida</taxon>
        <taxon>eudicotyledons</taxon>
        <taxon>Gunneridae</taxon>
        <taxon>Pentapetalae</taxon>
        <taxon>asterids</taxon>
        <taxon>lamiids</taxon>
        <taxon>Lamiales</taxon>
        <taxon>Oleaceae</taxon>
        <taxon>Oleeae</taxon>
        <taxon>Fraxinus</taxon>
    </lineage>
</organism>
<accession>A0AAD2DWQ0</accession>
<feature type="transmembrane region" description="Helical" evidence="5">
    <location>
        <begin position="269"/>
        <end position="293"/>
    </location>
</feature>
<dbReference type="InterPro" id="IPR037185">
    <property type="entry name" value="EmrE-like"/>
</dbReference>
<keyword evidence="9" id="KW-1185">Reference proteome</keyword>
<evidence type="ECO:0000256" key="1">
    <source>
        <dbReference type="ARBA" id="ARBA00004141"/>
    </source>
</evidence>
<evidence type="ECO:0000313" key="9">
    <source>
        <dbReference type="Proteomes" id="UP000834106"/>
    </source>
</evidence>
<keyword evidence="5" id="KW-0472">Membrane</keyword>
<feature type="transmembrane region" description="Helical" evidence="5">
    <location>
        <begin position="358"/>
        <end position="376"/>
    </location>
</feature>
<keyword evidence="5" id="KW-0812">Transmembrane</keyword>
<protein>
    <recommendedName>
        <fullName evidence="3">Chalcone-flavonone isomerase family protein</fullName>
    </recommendedName>
</protein>
<feature type="compositionally biased region" description="Basic and acidic residues" evidence="4">
    <location>
        <begin position="544"/>
        <end position="559"/>
    </location>
</feature>
<feature type="transmembrane region" description="Helical" evidence="5">
    <location>
        <begin position="305"/>
        <end position="324"/>
    </location>
</feature>
<dbReference type="Gene3D" id="1.10.890.20">
    <property type="match status" value="1"/>
</dbReference>
<dbReference type="Pfam" id="PF02431">
    <property type="entry name" value="Chalcone"/>
    <property type="match status" value="1"/>
</dbReference>
<reference evidence="8" key="1">
    <citation type="submission" date="2023-05" db="EMBL/GenBank/DDBJ databases">
        <authorList>
            <person name="Huff M."/>
        </authorList>
    </citation>
    <scope>NUCLEOTIDE SEQUENCE</scope>
</reference>
<evidence type="ECO:0000256" key="4">
    <source>
        <dbReference type="SAM" id="MobiDB-lite"/>
    </source>
</evidence>
<feature type="domain" description="Sugar phosphate transporter" evidence="7">
    <location>
        <begin position="252"/>
        <end position="525"/>
    </location>
</feature>
<dbReference type="Pfam" id="PF03151">
    <property type="entry name" value="TPT"/>
    <property type="match status" value="1"/>
</dbReference>
<feature type="region of interest" description="Disordered" evidence="4">
    <location>
        <begin position="537"/>
        <end position="565"/>
    </location>
</feature>
<gene>
    <name evidence="8" type="ORF">FPE_LOCUS15008</name>
</gene>
<name>A0AAD2DWQ0_9LAMI</name>
<dbReference type="InterPro" id="IPR016088">
    <property type="entry name" value="Chalcone_isomerase_3-sand"/>
</dbReference>
<dbReference type="InterPro" id="IPR036298">
    <property type="entry name" value="Chalcone_isomerase_sf"/>
</dbReference>
<dbReference type="PANTHER" id="PTHR47588">
    <property type="entry name" value="CHALCONE--FLAVONONE ISOMERASE 3-RELATED"/>
    <property type="match status" value="1"/>
</dbReference>
<dbReference type="InterPro" id="IPR004853">
    <property type="entry name" value="Sugar_P_trans_dom"/>
</dbReference>
<dbReference type="SUPFAM" id="SSF103481">
    <property type="entry name" value="Multidrug resistance efflux transporter EmrE"/>
    <property type="match status" value="1"/>
</dbReference>
<feature type="transmembrane region" description="Helical" evidence="5">
    <location>
        <begin position="330"/>
        <end position="351"/>
    </location>
</feature>
<feature type="domain" description="Chalcone isomerase" evidence="6">
    <location>
        <begin position="44"/>
        <end position="201"/>
    </location>
</feature>
<sequence>MRCKKSILSGLKFMNKREAGNRKMGTEIVMVDEVPFSLGVTIVKPLSLFGHGITDIEIHYLQIKFTAIGVYLDPEIVAHLQQWKGKTGTDLAEDDDFFEALIRAPVDKFVRVVVIKEIKGSQYGVQLENAVRDRLVAVDKYEDEEEAALEKVVEFFQSKYFKKNSVLTFYFPSTSRTAEIVFATEGKEESKLKVENANVVEMIQKWYLGGTSAGSDSVENRNSDLQGKIEKMSEIKGFQLGTIGALTLSVVSSVSIVICNKALMSTLHFIFATTLTSWHLLVTFCSLHLALRLKFFEHKPIESQTVIGFGILNGISIGLLNLSLGFNSVGFYQMTKLAIIPCTVLLETLFLSKNFSQSIKLSLTVLLLGVGIATVTDLQLNILGSILSLLAVVTTCIAQIMTNTIQKNFKVSSTQLLYQSCPYQAMILLVSGPFLDRFLTKQNVFSFNYTPKLVFFIVLSCLISVSVNFSTFLVIGKTSPVTYQVLGHLKTCLVLAFGYVLLSNPFSWRNICGIAVALVGMVLYSYFCVLEGQKKASEAPVQPQRKDPESDSLLHDENGSRTLNEVDVPKATAWKSDKDLHA</sequence>
<proteinExistence type="inferred from homology"/>
<evidence type="ECO:0000256" key="2">
    <source>
        <dbReference type="ARBA" id="ARBA00007166"/>
    </source>
</evidence>
<comment type="similarity">
    <text evidence="2 3">Belongs to the chalcone isomerase family.</text>
</comment>
<dbReference type="InterPro" id="IPR016087">
    <property type="entry name" value="Chalcone_isomerase"/>
</dbReference>
<feature type="transmembrane region" description="Helical" evidence="5">
    <location>
        <begin position="238"/>
        <end position="263"/>
    </location>
</feature>
<dbReference type="SUPFAM" id="SSF54626">
    <property type="entry name" value="Chalcone isomerase"/>
    <property type="match status" value="1"/>
</dbReference>